<dbReference type="Gene3D" id="1.10.10.10">
    <property type="entry name" value="Winged helix-like DNA-binding domain superfamily/Winged helix DNA-binding domain"/>
    <property type="match status" value="1"/>
</dbReference>
<dbReference type="FunFam" id="3.40.50.2300:FF:000001">
    <property type="entry name" value="DNA-binding response regulator PhoB"/>
    <property type="match status" value="1"/>
</dbReference>
<keyword evidence="4 7" id="KW-0238">DNA-binding</keyword>
<dbReference type="PROSITE" id="PS50110">
    <property type="entry name" value="RESPONSE_REGULATORY"/>
    <property type="match status" value="1"/>
</dbReference>
<dbReference type="PANTHER" id="PTHR48111:SF22">
    <property type="entry name" value="REGULATOR OF RPOS"/>
    <property type="match status" value="1"/>
</dbReference>
<dbReference type="OrthoDB" id="9793321at2"/>
<evidence type="ECO:0000256" key="3">
    <source>
        <dbReference type="ARBA" id="ARBA00023015"/>
    </source>
</evidence>
<organism evidence="10 11">
    <name type="scientific">Malonomonas rubra DSM 5091</name>
    <dbReference type="NCBI Taxonomy" id="1122189"/>
    <lineage>
        <taxon>Bacteria</taxon>
        <taxon>Pseudomonadati</taxon>
        <taxon>Thermodesulfobacteriota</taxon>
        <taxon>Desulfuromonadia</taxon>
        <taxon>Desulfuromonadales</taxon>
        <taxon>Geopsychrobacteraceae</taxon>
        <taxon>Malonomonas</taxon>
    </lineage>
</organism>
<dbReference type="SUPFAM" id="SSF52172">
    <property type="entry name" value="CheY-like"/>
    <property type="match status" value="1"/>
</dbReference>
<dbReference type="RefSeq" id="WP_072909960.1">
    <property type="nucleotide sequence ID" value="NZ_FQZT01000022.1"/>
</dbReference>
<dbReference type="Gene3D" id="3.40.50.2300">
    <property type="match status" value="1"/>
</dbReference>
<name>A0A1M6MXS2_MALRU</name>
<keyword evidence="5" id="KW-0804">Transcription</keyword>
<gene>
    <name evidence="10" type="ORF">SAMN02745165_03434</name>
</gene>
<accession>A0A1M6MXS2</accession>
<dbReference type="FunFam" id="1.10.10.10:FF:000005">
    <property type="entry name" value="Two-component system response regulator"/>
    <property type="match status" value="1"/>
</dbReference>
<evidence type="ECO:0000256" key="4">
    <source>
        <dbReference type="ARBA" id="ARBA00023125"/>
    </source>
</evidence>
<keyword evidence="11" id="KW-1185">Reference proteome</keyword>
<evidence type="ECO:0000256" key="6">
    <source>
        <dbReference type="PROSITE-ProRule" id="PRU00169"/>
    </source>
</evidence>
<proteinExistence type="predicted"/>
<sequence length="224" mass="25693">MRILVVEDEVKVATFLKRTLEEEGFDTDLAHDGDEGIAKACESTYDLIIMDVMMPKKDGLTATREIRSKGVFTPVICLTAKDTPEDVVKGLESGCDDYLTKPFSFAELMARSRALLRRKNQARGAELYFADLRLDPVSHKVWRSGNELNLTEKEYGLLEYMMNNPNEVLTRTMIAEAVWDYTFDSFTNIIDVYVNYLRKKVDRDYPTKLIHTVRGVGYILKEKN</sequence>
<feature type="DNA-binding region" description="OmpR/PhoB-type" evidence="7">
    <location>
        <begin position="124"/>
        <end position="222"/>
    </location>
</feature>
<evidence type="ECO:0000256" key="7">
    <source>
        <dbReference type="PROSITE-ProRule" id="PRU01091"/>
    </source>
</evidence>
<dbReference type="PROSITE" id="PS51755">
    <property type="entry name" value="OMPR_PHOB"/>
    <property type="match status" value="1"/>
</dbReference>
<dbReference type="SMART" id="SM00448">
    <property type="entry name" value="REC"/>
    <property type="match status" value="1"/>
</dbReference>
<dbReference type="EMBL" id="FQZT01000022">
    <property type="protein sequence ID" value="SHJ88184.1"/>
    <property type="molecule type" value="Genomic_DNA"/>
</dbReference>
<dbReference type="Proteomes" id="UP000184171">
    <property type="component" value="Unassembled WGS sequence"/>
</dbReference>
<dbReference type="InterPro" id="IPR039420">
    <property type="entry name" value="WalR-like"/>
</dbReference>
<dbReference type="InterPro" id="IPR036388">
    <property type="entry name" value="WH-like_DNA-bd_sf"/>
</dbReference>
<keyword evidence="3" id="KW-0805">Transcription regulation</keyword>
<dbReference type="AlphaFoldDB" id="A0A1M6MXS2"/>
<feature type="domain" description="OmpR/PhoB-type" evidence="9">
    <location>
        <begin position="124"/>
        <end position="222"/>
    </location>
</feature>
<dbReference type="InterPro" id="IPR001789">
    <property type="entry name" value="Sig_transdc_resp-reg_receiver"/>
</dbReference>
<evidence type="ECO:0000256" key="2">
    <source>
        <dbReference type="ARBA" id="ARBA00023012"/>
    </source>
</evidence>
<dbReference type="InterPro" id="IPR011006">
    <property type="entry name" value="CheY-like_superfamily"/>
</dbReference>
<dbReference type="SMART" id="SM00862">
    <property type="entry name" value="Trans_reg_C"/>
    <property type="match status" value="1"/>
</dbReference>
<feature type="domain" description="Response regulatory" evidence="8">
    <location>
        <begin position="2"/>
        <end position="116"/>
    </location>
</feature>
<feature type="modified residue" description="4-aspartylphosphate" evidence="6">
    <location>
        <position position="51"/>
    </location>
</feature>
<dbReference type="GO" id="GO:0032993">
    <property type="term" value="C:protein-DNA complex"/>
    <property type="evidence" value="ECO:0007669"/>
    <property type="project" value="TreeGrafter"/>
</dbReference>
<dbReference type="Pfam" id="PF00072">
    <property type="entry name" value="Response_reg"/>
    <property type="match status" value="1"/>
</dbReference>
<evidence type="ECO:0000313" key="11">
    <source>
        <dbReference type="Proteomes" id="UP000184171"/>
    </source>
</evidence>
<evidence type="ECO:0000256" key="5">
    <source>
        <dbReference type="ARBA" id="ARBA00023163"/>
    </source>
</evidence>
<dbReference type="CDD" id="cd00383">
    <property type="entry name" value="trans_reg_C"/>
    <property type="match status" value="1"/>
</dbReference>
<dbReference type="GO" id="GO:0000156">
    <property type="term" value="F:phosphorelay response regulator activity"/>
    <property type="evidence" value="ECO:0007669"/>
    <property type="project" value="TreeGrafter"/>
</dbReference>
<dbReference type="GO" id="GO:0005829">
    <property type="term" value="C:cytosol"/>
    <property type="evidence" value="ECO:0007669"/>
    <property type="project" value="TreeGrafter"/>
</dbReference>
<dbReference type="STRING" id="1122189.SAMN02745165_03434"/>
<dbReference type="GO" id="GO:0006355">
    <property type="term" value="P:regulation of DNA-templated transcription"/>
    <property type="evidence" value="ECO:0007669"/>
    <property type="project" value="InterPro"/>
</dbReference>
<keyword evidence="1 6" id="KW-0597">Phosphoprotein</keyword>
<protein>
    <submittedName>
        <fullName evidence="10">Two component transcriptional regulator, winged helix family</fullName>
    </submittedName>
</protein>
<dbReference type="GO" id="GO:0000976">
    <property type="term" value="F:transcription cis-regulatory region binding"/>
    <property type="evidence" value="ECO:0007669"/>
    <property type="project" value="TreeGrafter"/>
</dbReference>
<evidence type="ECO:0000256" key="1">
    <source>
        <dbReference type="ARBA" id="ARBA00022553"/>
    </source>
</evidence>
<reference evidence="10 11" key="1">
    <citation type="submission" date="2016-11" db="EMBL/GenBank/DDBJ databases">
        <authorList>
            <person name="Jaros S."/>
            <person name="Januszkiewicz K."/>
            <person name="Wedrychowicz H."/>
        </authorList>
    </citation>
    <scope>NUCLEOTIDE SEQUENCE [LARGE SCALE GENOMIC DNA]</scope>
    <source>
        <strain evidence="10 11">DSM 5091</strain>
    </source>
</reference>
<keyword evidence="2" id="KW-0902">Two-component regulatory system</keyword>
<dbReference type="PANTHER" id="PTHR48111">
    <property type="entry name" value="REGULATOR OF RPOS"/>
    <property type="match status" value="1"/>
</dbReference>
<dbReference type="Gene3D" id="6.10.250.690">
    <property type="match status" value="1"/>
</dbReference>
<dbReference type="InterPro" id="IPR001867">
    <property type="entry name" value="OmpR/PhoB-type_DNA-bd"/>
</dbReference>
<evidence type="ECO:0000259" key="9">
    <source>
        <dbReference type="PROSITE" id="PS51755"/>
    </source>
</evidence>
<evidence type="ECO:0000259" key="8">
    <source>
        <dbReference type="PROSITE" id="PS50110"/>
    </source>
</evidence>
<evidence type="ECO:0000313" key="10">
    <source>
        <dbReference type="EMBL" id="SHJ88184.1"/>
    </source>
</evidence>
<dbReference type="Pfam" id="PF00486">
    <property type="entry name" value="Trans_reg_C"/>
    <property type="match status" value="1"/>
</dbReference>